<comment type="subcellular location">
    <subcellularLocation>
        <location evidence="1">Nucleus</location>
    </subcellularLocation>
</comment>
<dbReference type="GO" id="GO:0005634">
    <property type="term" value="C:nucleus"/>
    <property type="evidence" value="ECO:0007669"/>
    <property type="project" value="UniProtKB-SubCell"/>
</dbReference>
<evidence type="ECO:0000256" key="3">
    <source>
        <dbReference type="ARBA" id="ARBA00023125"/>
    </source>
</evidence>
<dbReference type="PANTHER" id="PTHR31839">
    <property type="entry name" value="DEHYDRATION-RESPONSIVE ELEMENT-BINDING PROTEIN 1D"/>
    <property type="match status" value="1"/>
</dbReference>
<dbReference type="PROSITE" id="PS51032">
    <property type="entry name" value="AP2_ERF"/>
    <property type="match status" value="1"/>
</dbReference>
<dbReference type="PANTHER" id="PTHR31839:SF2">
    <property type="entry name" value="DEHYDRATION-RESPONSIVE ELEMENT-BINDING PROTEIN 1D"/>
    <property type="match status" value="1"/>
</dbReference>
<dbReference type="GO" id="GO:0003677">
    <property type="term" value="F:DNA binding"/>
    <property type="evidence" value="ECO:0007669"/>
    <property type="project" value="UniProtKB-KW"/>
</dbReference>
<keyword evidence="4" id="KW-0010">Activator</keyword>
<dbReference type="PRINTS" id="PR00367">
    <property type="entry name" value="ETHRSPELEMNT"/>
</dbReference>
<gene>
    <name evidence="9" type="ORF">O6P43_008272</name>
</gene>
<evidence type="ECO:0000256" key="1">
    <source>
        <dbReference type="ARBA" id="ARBA00004123"/>
    </source>
</evidence>
<comment type="caution">
    <text evidence="9">The sequence shown here is derived from an EMBL/GenBank/DDBJ whole genome shotgun (WGS) entry which is preliminary data.</text>
</comment>
<keyword evidence="5" id="KW-0804">Transcription</keyword>
<feature type="domain" description="AP2/ERF" evidence="8">
    <location>
        <begin position="64"/>
        <end position="121"/>
    </location>
</feature>
<name>A0AAD7M5H8_QUISA</name>
<dbReference type="Pfam" id="PF00847">
    <property type="entry name" value="AP2"/>
    <property type="match status" value="1"/>
</dbReference>
<proteinExistence type="inferred from homology"/>
<dbReference type="Gene3D" id="3.30.730.10">
    <property type="entry name" value="AP2/ERF domain"/>
    <property type="match status" value="1"/>
</dbReference>
<evidence type="ECO:0000256" key="7">
    <source>
        <dbReference type="ARBA" id="ARBA00024343"/>
    </source>
</evidence>
<dbReference type="FunFam" id="3.30.730.10:FF:000001">
    <property type="entry name" value="Ethylene-responsive transcription factor 2"/>
    <property type="match status" value="1"/>
</dbReference>
<dbReference type="GO" id="GO:0003700">
    <property type="term" value="F:DNA-binding transcription factor activity"/>
    <property type="evidence" value="ECO:0007669"/>
    <property type="project" value="InterPro"/>
</dbReference>
<keyword evidence="6" id="KW-0539">Nucleus</keyword>
<evidence type="ECO:0000256" key="6">
    <source>
        <dbReference type="ARBA" id="ARBA00023242"/>
    </source>
</evidence>
<keyword evidence="2" id="KW-0805">Transcription regulation</keyword>
<evidence type="ECO:0000259" key="8">
    <source>
        <dbReference type="PROSITE" id="PS51032"/>
    </source>
</evidence>
<keyword evidence="10" id="KW-1185">Reference proteome</keyword>
<reference evidence="9" key="1">
    <citation type="journal article" date="2023" name="Science">
        <title>Elucidation of the pathway for biosynthesis of saponin adjuvants from the soapbark tree.</title>
        <authorList>
            <person name="Reed J."/>
            <person name="Orme A."/>
            <person name="El-Demerdash A."/>
            <person name="Owen C."/>
            <person name="Martin L.B.B."/>
            <person name="Misra R.C."/>
            <person name="Kikuchi S."/>
            <person name="Rejzek M."/>
            <person name="Martin A.C."/>
            <person name="Harkess A."/>
            <person name="Leebens-Mack J."/>
            <person name="Louveau T."/>
            <person name="Stephenson M.J."/>
            <person name="Osbourn A."/>
        </authorList>
    </citation>
    <scope>NUCLEOTIDE SEQUENCE</scope>
    <source>
        <strain evidence="9">S10</strain>
    </source>
</reference>
<evidence type="ECO:0000256" key="2">
    <source>
        <dbReference type="ARBA" id="ARBA00023015"/>
    </source>
</evidence>
<sequence length="230" mass="25647">MYSSSHFYDFCSSEVLVSSTWPVSDSAGGVLRHGNLSDNEVMLAACHPKKKAGRKKFKETRHPVYRGVRRRNSGKWVCEMREPNKKTRIWLGTFPTEEMAARAHDVAAIALRGRNACLNFADSAWRLPVPASAEAKDIQKTAAEVAETFRPGLELEAANEGTRRNTTADTAQMEEQTVFYMDEEVVFGMPGLLTNMAEAMLLPPPPHCDGYDEADLEIDDAEVSLWSYSI</sequence>
<organism evidence="9 10">
    <name type="scientific">Quillaja saponaria</name>
    <name type="common">Soap bark tree</name>
    <dbReference type="NCBI Taxonomy" id="32244"/>
    <lineage>
        <taxon>Eukaryota</taxon>
        <taxon>Viridiplantae</taxon>
        <taxon>Streptophyta</taxon>
        <taxon>Embryophyta</taxon>
        <taxon>Tracheophyta</taxon>
        <taxon>Spermatophyta</taxon>
        <taxon>Magnoliopsida</taxon>
        <taxon>eudicotyledons</taxon>
        <taxon>Gunneridae</taxon>
        <taxon>Pentapetalae</taxon>
        <taxon>rosids</taxon>
        <taxon>fabids</taxon>
        <taxon>Fabales</taxon>
        <taxon>Quillajaceae</taxon>
        <taxon>Quillaja</taxon>
    </lineage>
</organism>
<accession>A0AAD7M5H8</accession>
<dbReference type="EMBL" id="JARAOO010000004">
    <property type="protein sequence ID" value="KAJ7970022.1"/>
    <property type="molecule type" value="Genomic_DNA"/>
</dbReference>
<dbReference type="InterPro" id="IPR016177">
    <property type="entry name" value="DNA-bd_dom_sf"/>
</dbReference>
<dbReference type="InterPro" id="IPR001471">
    <property type="entry name" value="AP2/ERF_dom"/>
</dbReference>
<dbReference type="SUPFAM" id="SSF54171">
    <property type="entry name" value="DNA-binding domain"/>
    <property type="match status" value="1"/>
</dbReference>
<dbReference type="Proteomes" id="UP001163823">
    <property type="component" value="Chromosome 4"/>
</dbReference>
<dbReference type="KEGG" id="qsa:O6P43_008272"/>
<protein>
    <submittedName>
        <fullName evidence="9">C-repeat binding factor</fullName>
    </submittedName>
</protein>
<comment type="similarity">
    <text evidence="7">Belongs to the AP2/ERF transcription factor family. ERF subfamily.</text>
</comment>
<evidence type="ECO:0000313" key="10">
    <source>
        <dbReference type="Proteomes" id="UP001163823"/>
    </source>
</evidence>
<evidence type="ECO:0000313" key="9">
    <source>
        <dbReference type="EMBL" id="KAJ7970022.1"/>
    </source>
</evidence>
<dbReference type="InterPro" id="IPR036955">
    <property type="entry name" value="AP2/ERF_dom_sf"/>
</dbReference>
<evidence type="ECO:0000256" key="5">
    <source>
        <dbReference type="ARBA" id="ARBA00023163"/>
    </source>
</evidence>
<evidence type="ECO:0000256" key="4">
    <source>
        <dbReference type="ARBA" id="ARBA00023159"/>
    </source>
</evidence>
<keyword evidence="3" id="KW-0238">DNA-binding</keyword>
<dbReference type="CDD" id="cd00018">
    <property type="entry name" value="AP2"/>
    <property type="match status" value="1"/>
</dbReference>
<dbReference type="SMART" id="SM00380">
    <property type="entry name" value="AP2"/>
    <property type="match status" value="1"/>
</dbReference>
<dbReference type="AlphaFoldDB" id="A0AAD7M5H8"/>
<dbReference type="InterPro" id="IPR045277">
    <property type="entry name" value="DRE1A-I"/>
</dbReference>